<evidence type="ECO:0000313" key="6">
    <source>
        <dbReference type="EMBL" id="CVK34089.1"/>
    </source>
</evidence>
<dbReference type="Pfam" id="PF00122">
    <property type="entry name" value="E1-E2_ATPase"/>
    <property type="match status" value="1"/>
</dbReference>
<keyword evidence="2" id="KW-0547">Nucleotide-binding</keyword>
<name>A0A0X3BQ82_9EURY</name>
<protein>
    <submittedName>
        <fullName evidence="6">Putative enzyme</fullName>
        <ecNumber evidence="6">3.6.3.-</ecNumber>
    </submittedName>
</protein>
<dbReference type="SUPFAM" id="SSF81653">
    <property type="entry name" value="Calcium ATPase, transduction domain A"/>
    <property type="match status" value="1"/>
</dbReference>
<evidence type="ECO:0000259" key="5">
    <source>
        <dbReference type="SMART" id="SM00831"/>
    </source>
</evidence>
<dbReference type="EMBL" id="LT158599">
    <property type="protein sequence ID" value="CVK34089.1"/>
    <property type="molecule type" value="Genomic_DNA"/>
</dbReference>
<dbReference type="Gene3D" id="1.20.1110.10">
    <property type="entry name" value="Calcium-transporting ATPase, transmembrane domain"/>
    <property type="match status" value="1"/>
</dbReference>
<evidence type="ECO:0000256" key="1">
    <source>
        <dbReference type="ARBA" id="ARBA00004141"/>
    </source>
</evidence>
<dbReference type="Gene3D" id="2.70.150.10">
    <property type="entry name" value="Calcium-transporting ATPase, cytoplasmic transduction domain A"/>
    <property type="match status" value="1"/>
</dbReference>
<proteinExistence type="predicted"/>
<keyword evidence="3" id="KW-0067">ATP-binding</keyword>
<keyword evidence="4" id="KW-0812">Transmembrane</keyword>
<dbReference type="FunFam" id="2.70.150.10:FF:000004">
    <property type="entry name" value="Plasma membrane ATPase"/>
    <property type="match status" value="1"/>
</dbReference>
<dbReference type="InterPro" id="IPR059000">
    <property type="entry name" value="ATPase_P-type_domA"/>
</dbReference>
<feature type="transmembrane region" description="Helical" evidence="4">
    <location>
        <begin position="86"/>
        <end position="105"/>
    </location>
</feature>
<dbReference type="GO" id="GO:0005524">
    <property type="term" value="F:ATP binding"/>
    <property type="evidence" value="ECO:0007669"/>
    <property type="project" value="UniProtKB-KW"/>
</dbReference>
<sequence length="236" mass="25965">MERQAISTDEARGMAVDDLYRPLSSQREGLTRSEAEDRIQRFGPNELPEKEESAVLKFLRYFWGPIPWMIEAALIISAAIGRWEDFAIIFALLLVNAVVGFWQEYQAGNAIAMLKRRLALEARVLRDGRWQKAAARDLVPGDIVRVRNGDIVPADIKLVEGDFLSADESALTGESMPVEKHASDIAYSGSTIKQGEMTALVVATGEKTFFGRTAQLAGEAMTASHFQKLSSGSATT</sequence>
<dbReference type="OrthoDB" id="8588at2157"/>
<feature type="transmembrane region" description="Helical" evidence="4">
    <location>
        <begin position="58"/>
        <end position="80"/>
    </location>
</feature>
<dbReference type="GO" id="GO:0016020">
    <property type="term" value="C:membrane"/>
    <property type="evidence" value="ECO:0007669"/>
    <property type="project" value="UniProtKB-SubCell"/>
</dbReference>
<dbReference type="AlphaFoldDB" id="A0A0X3BQ82"/>
<dbReference type="InterPro" id="IPR004014">
    <property type="entry name" value="ATPase_P-typ_cation-transptr_N"/>
</dbReference>
<dbReference type="GO" id="GO:0016887">
    <property type="term" value="F:ATP hydrolysis activity"/>
    <property type="evidence" value="ECO:0007669"/>
    <property type="project" value="InterPro"/>
</dbReference>
<keyword evidence="4" id="KW-1133">Transmembrane helix</keyword>
<dbReference type="EC" id="3.6.3.-" evidence="6"/>
<evidence type="ECO:0000313" key="7">
    <source>
        <dbReference type="Proteomes" id="UP000069850"/>
    </source>
</evidence>
<gene>
    <name evidence="6" type="ORF">MMAB1_2876</name>
</gene>
<dbReference type="InterPro" id="IPR023298">
    <property type="entry name" value="ATPase_P-typ_TM_dom_sf"/>
</dbReference>
<keyword evidence="6" id="KW-0378">Hydrolase</keyword>
<dbReference type="Proteomes" id="UP000069850">
    <property type="component" value="Chromosome 1"/>
</dbReference>
<dbReference type="SMART" id="SM00831">
    <property type="entry name" value="Cation_ATPase_N"/>
    <property type="match status" value="1"/>
</dbReference>
<evidence type="ECO:0000256" key="2">
    <source>
        <dbReference type="ARBA" id="ARBA00022741"/>
    </source>
</evidence>
<dbReference type="NCBIfam" id="TIGR01494">
    <property type="entry name" value="ATPase_P-type"/>
    <property type="match status" value="1"/>
</dbReference>
<dbReference type="KEGG" id="mema:MMAB1_2876"/>
<organism evidence="6 7">
    <name type="scientific">Methanoculleus bourgensis</name>
    <dbReference type="NCBI Taxonomy" id="83986"/>
    <lineage>
        <taxon>Archaea</taxon>
        <taxon>Methanobacteriati</taxon>
        <taxon>Methanobacteriota</taxon>
        <taxon>Stenosarchaea group</taxon>
        <taxon>Methanomicrobia</taxon>
        <taxon>Methanomicrobiales</taxon>
        <taxon>Methanomicrobiaceae</taxon>
        <taxon>Methanoculleus</taxon>
    </lineage>
</organism>
<dbReference type="PANTHER" id="PTHR42861">
    <property type="entry name" value="CALCIUM-TRANSPORTING ATPASE"/>
    <property type="match status" value="1"/>
</dbReference>
<dbReference type="SUPFAM" id="SSF81665">
    <property type="entry name" value="Calcium ATPase, transmembrane domain M"/>
    <property type="match status" value="1"/>
</dbReference>
<dbReference type="InterPro" id="IPR008250">
    <property type="entry name" value="ATPase_P-typ_transduc_dom_A_sf"/>
</dbReference>
<dbReference type="Pfam" id="PF00690">
    <property type="entry name" value="Cation_ATPase_N"/>
    <property type="match status" value="1"/>
</dbReference>
<comment type="subcellular location">
    <subcellularLocation>
        <location evidence="1">Membrane</location>
        <topology evidence="1">Multi-pass membrane protein</topology>
    </subcellularLocation>
</comment>
<reference evidence="6 7" key="1">
    <citation type="submission" date="2016-01" db="EMBL/GenBank/DDBJ databases">
        <authorList>
            <person name="Manzoor S."/>
        </authorList>
    </citation>
    <scope>NUCLEOTIDE SEQUENCE [LARGE SCALE GENOMIC DNA]</scope>
    <source>
        <strain evidence="6">Methanoculleus sp MAB1</strain>
    </source>
</reference>
<dbReference type="InterPro" id="IPR001757">
    <property type="entry name" value="P_typ_ATPase"/>
</dbReference>
<accession>A0A0X3BQ82</accession>
<keyword evidence="4" id="KW-0472">Membrane</keyword>
<evidence type="ECO:0000256" key="3">
    <source>
        <dbReference type="ARBA" id="ARBA00022840"/>
    </source>
</evidence>
<feature type="domain" description="Cation-transporting P-type ATPase N-terminal" evidence="5">
    <location>
        <begin position="10"/>
        <end position="82"/>
    </location>
</feature>
<evidence type="ECO:0000256" key="4">
    <source>
        <dbReference type="SAM" id="Phobius"/>
    </source>
</evidence>